<evidence type="ECO:0000259" key="3">
    <source>
        <dbReference type="PROSITE" id="PS01031"/>
    </source>
</evidence>
<organism evidence="4 6">
    <name type="scientific">Bisbaumannia pacifica</name>
    <dbReference type="NCBI Taxonomy" id="77098"/>
    <lineage>
        <taxon>Bacteria</taxon>
        <taxon>Pseudomonadati</taxon>
        <taxon>Pseudomonadota</taxon>
        <taxon>Gammaproteobacteria</taxon>
        <taxon>Oceanospirillales</taxon>
        <taxon>Halomonadaceae</taxon>
        <taxon>Bisbaumannia</taxon>
    </lineage>
</organism>
<accession>A0A510X961</accession>
<dbReference type="InterPro" id="IPR008978">
    <property type="entry name" value="HSP20-like_chaperone"/>
</dbReference>
<dbReference type="InterPro" id="IPR031107">
    <property type="entry name" value="Small_HSP"/>
</dbReference>
<dbReference type="Proteomes" id="UP000321275">
    <property type="component" value="Unassembled WGS sequence"/>
</dbReference>
<dbReference type="InterPro" id="IPR002068">
    <property type="entry name" value="A-crystallin/Hsp20_dom"/>
</dbReference>
<reference evidence="4 6" key="1">
    <citation type="submission" date="2019-07" db="EMBL/GenBank/DDBJ databases">
        <title>Whole genome shotgun sequence of Halomonas pacifica NBRC 102220.</title>
        <authorList>
            <person name="Hosoyama A."/>
            <person name="Uohara A."/>
            <person name="Ohji S."/>
            <person name="Ichikawa N."/>
        </authorList>
    </citation>
    <scope>NUCLEOTIDE SEQUENCE [LARGE SCALE GENOMIC DNA]</scope>
    <source>
        <strain evidence="4 6">NBRC 102220</strain>
    </source>
</reference>
<dbReference type="AlphaFoldDB" id="A0A510X961"/>
<dbReference type="Proteomes" id="UP000651738">
    <property type="component" value="Unassembled WGS sequence"/>
</dbReference>
<gene>
    <name evidence="4" type="ORF">HPA02_12980</name>
    <name evidence="5" type="ORF">I7V36_09315</name>
</gene>
<dbReference type="SUPFAM" id="SSF49764">
    <property type="entry name" value="HSP20-like chaperones"/>
    <property type="match status" value="1"/>
</dbReference>
<protein>
    <submittedName>
        <fullName evidence="4">Heat-shock protein Hsp20</fullName>
    </submittedName>
    <submittedName>
        <fullName evidence="5">Hsp20/alpha crystallin family protein</fullName>
    </submittedName>
</protein>
<evidence type="ECO:0000256" key="2">
    <source>
        <dbReference type="RuleBase" id="RU003616"/>
    </source>
</evidence>
<dbReference type="Pfam" id="PF00011">
    <property type="entry name" value="HSP20"/>
    <property type="match status" value="1"/>
</dbReference>
<dbReference type="RefSeq" id="WP_146802280.1">
    <property type="nucleotide sequence ID" value="NZ_BJUK01000011.1"/>
</dbReference>
<feature type="domain" description="SHSP" evidence="3">
    <location>
        <begin position="63"/>
        <end position="175"/>
    </location>
</feature>
<keyword evidence="6" id="KW-1185">Reference proteome</keyword>
<dbReference type="OrthoDB" id="9792695at2"/>
<evidence type="ECO:0000313" key="6">
    <source>
        <dbReference type="Proteomes" id="UP000321275"/>
    </source>
</evidence>
<proteinExistence type="inferred from homology"/>
<dbReference type="Gene3D" id="2.60.40.790">
    <property type="match status" value="1"/>
</dbReference>
<evidence type="ECO:0000256" key="1">
    <source>
        <dbReference type="PROSITE-ProRule" id="PRU00285"/>
    </source>
</evidence>
<comment type="similarity">
    <text evidence="1 2">Belongs to the small heat shock protein (HSP20) family.</text>
</comment>
<dbReference type="CDD" id="cd06464">
    <property type="entry name" value="ACD_sHsps-like"/>
    <property type="match status" value="1"/>
</dbReference>
<name>A0A510X961_9GAMM</name>
<evidence type="ECO:0000313" key="4">
    <source>
        <dbReference type="EMBL" id="GEK47015.1"/>
    </source>
</evidence>
<dbReference type="EMBL" id="JAEDAF010000007">
    <property type="protein sequence ID" value="MBH8580292.1"/>
    <property type="molecule type" value="Genomic_DNA"/>
</dbReference>
<evidence type="ECO:0000313" key="5">
    <source>
        <dbReference type="EMBL" id="MBH8580292.1"/>
    </source>
</evidence>
<reference evidence="5 7" key="2">
    <citation type="submission" date="2020-12" db="EMBL/GenBank/DDBJ databases">
        <title>Draft genome sequence of Halomonas pacifica strain CARE-V15.</title>
        <authorList>
            <person name="Vignesh N."/>
            <person name="Thabitha A."/>
            <person name="Saravanan R."/>
            <person name="Manigandan V."/>
        </authorList>
    </citation>
    <scope>NUCLEOTIDE SEQUENCE [LARGE SCALE GENOMIC DNA]</scope>
    <source>
        <strain evidence="5 7">CARE-V15</strain>
    </source>
</reference>
<evidence type="ECO:0000313" key="7">
    <source>
        <dbReference type="Proteomes" id="UP000651738"/>
    </source>
</evidence>
<dbReference type="PANTHER" id="PTHR11527">
    <property type="entry name" value="HEAT-SHOCK PROTEIN 20 FAMILY MEMBER"/>
    <property type="match status" value="1"/>
</dbReference>
<sequence length="175" mass="19846">MNLQKLSPWNWFKSEANHESPAASSAPERPLPPAMQLHQELDRWMDETLARVGLPSLGSGLTEMPTLLRPSIDISEGDAAYRISIEVPGVDEKDIKLTLDEGRLIIEGEKRQEQVEEEDRYRRVERRYGSFCRVLDLPEDAKAEAIQASFAKGVLTITVPRDGSRPSRRRQIPIQ</sequence>
<comment type="caution">
    <text evidence="4">The sequence shown here is derived from an EMBL/GenBank/DDBJ whole genome shotgun (WGS) entry which is preliminary data.</text>
</comment>
<dbReference type="EMBL" id="BJUK01000011">
    <property type="protein sequence ID" value="GEK47015.1"/>
    <property type="molecule type" value="Genomic_DNA"/>
</dbReference>
<dbReference type="PROSITE" id="PS01031">
    <property type="entry name" value="SHSP"/>
    <property type="match status" value="1"/>
</dbReference>